<comment type="caution">
    <text evidence="1">The sequence shown here is derived from an EMBL/GenBank/DDBJ whole genome shotgun (WGS) entry which is preliminary data.</text>
</comment>
<dbReference type="Proteomes" id="UP001445472">
    <property type="component" value="Unassembled WGS sequence"/>
</dbReference>
<dbReference type="EMBL" id="JBEPBX010000018">
    <property type="protein sequence ID" value="MER6615748.1"/>
    <property type="molecule type" value="Genomic_DNA"/>
</dbReference>
<accession>A0ABV1UY74</accession>
<dbReference type="RefSeq" id="WP_351977256.1">
    <property type="nucleotide sequence ID" value="NZ_JBEPBX010000018.1"/>
</dbReference>
<reference evidence="1 2" key="1">
    <citation type="submission" date="2024-06" db="EMBL/GenBank/DDBJ databases">
        <title>The Natural Products Discovery Center: Release of the First 8490 Sequenced Strains for Exploring Actinobacteria Biosynthetic Diversity.</title>
        <authorList>
            <person name="Kalkreuter E."/>
            <person name="Kautsar S.A."/>
            <person name="Yang D."/>
            <person name="Bader C.D."/>
            <person name="Teijaro C.N."/>
            <person name="Fluegel L."/>
            <person name="Davis C.M."/>
            <person name="Simpson J.R."/>
            <person name="Lauterbach L."/>
            <person name="Steele A.D."/>
            <person name="Gui C."/>
            <person name="Meng S."/>
            <person name="Li G."/>
            <person name="Viehrig K."/>
            <person name="Ye F."/>
            <person name="Su P."/>
            <person name="Kiefer A.F."/>
            <person name="Nichols A."/>
            <person name="Cepeda A.J."/>
            <person name="Yan W."/>
            <person name="Fan B."/>
            <person name="Jiang Y."/>
            <person name="Adhikari A."/>
            <person name="Zheng C.-J."/>
            <person name="Schuster L."/>
            <person name="Cowan T.M."/>
            <person name="Smanski M.J."/>
            <person name="Chevrette M.G."/>
            <person name="De Carvalho L.P.S."/>
            <person name="Shen B."/>
        </authorList>
    </citation>
    <scope>NUCLEOTIDE SEQUENCE [LARGE SCALE GENOMIC DNA]</scope>
    <source>
        <strain evidence="1 2">NPDC000837</strain>
    </source>
</reference>
<keyword evidence="2" id="KW-1185">Reference proteome</keyword>
<evidence type="ECO:0000313" key="2">
    <source>
        <dbReference type="Proteomes" id="UP001445472"/>
    </source>
</evidence>
<protein>
    <submittedName>
        <fullName evidence="1">Uncharacterized protein</fullName>
    </submittedName>
</protein>
<gene>
    <name evidence="1" type="ORF">ABT276_20770</name>
</gene>
<evidence type="ECO:0000313" key="1">
    <source>
        <dbReference type="EMBL" id="MER6615748.1"/>
    </source>
</evidence>
<organism evidence="1 2">
    <name type="scientific">Streptomyces xantholiticus</name>
    <dbReference type="NCBI Taxonomy" id="68285"/>
    <lineage>
        <taxon>Bacteria</taxon>
        <taxon>Bacillati</taxon>
        <taxon>Actinomycetota</taxon>
        <taxon>Actinomycetes</taxon>
        <taxon>Kitasatosporales</taxon>
        <taxon>Streptomycetaceae</taxon>
        <taxon>Streptomyces</taxon>
    </lineage>
</organism>
<sequence>MDALDGTAPGPGTDLVELRNTRDAFASGSRAPHGTDVHLRVSGARSRGIAPADNELSRAAAAVETTGGAAPDTVIGGSGAR</sequence>
<proteinExistence type="predicted"/>
<name>A0ABV1UY74_9ACTN</name>